<reference evidence="3" key="1">
    <citation type="journal article" date="2019" name="Int. J. Syst. Evol. Microbiol.">
        <title>The Global Catalogue of Microorganisms (GCM) 10K type strain sequencing project: providing services to taxonomists for standard genome sequencing and annotation.</title>
        <authorList>
            <consortium name="The Broad Institute Genomics Platform"/>
            <consortium name="The Broad Institute Genome Sequencing Center for Infectious Disease"/>
            <person name="Wu L."/>
            <person name="Ma J."/>
        </authorList>
    </citation>
    <scope>NUCLEOTIDE SEQUENCE [LARGE SCALE GENOMIC DNA]</scope>
    <source>
        <strain evidence="3">JCM 18392</strain>
    </source>
</reference>
<protein>
    <recommendedName>
        <fullName evidence="1">DUF2007 domain-containing protein</fullName>
    </recommendedName>
</protein>
<dbReference type="Pfam" id="PF09413">
    <property type="entry name" value="DUF2007"/>
    <property type="match status" value="1"/>
</dbReference>
<proteinExistence type="predicted"/>
<name>A0ABP9DS37_9GAMM</name>
<gene>
    <name evidence="2" type="ORF">GCM10023332_07740</name>
</gene>
<keyword evidence="3" id="KW-1185">Reference proteome</keyword>
<dbReference type="InterPro" id="IPR018551">
    <property type="entry name" value="DUF2007"/>
</dbReference>
<dbReference type="SUPFAM" id="SSF54913">
    <property type="entry name" value="GlnB-like"/>
    <property type="match status" value="1"/>
</dbReference>
<feature type="domain" description="DUF2007" evidence="1">
    <location>
        <begin position="1"/>
        <end position="67"/>
    </location>
</feature>
<dbReference type="Gene3D" id="3.30.70.790">
    <property type="entry name" value="UreE, C-terminal domain"/>
    <property type="match status" value="1"/>
</dbReference>
<dbReference type="InterPro" id="IPR011322">
    <property type="entry name" value="N-reg_PII-like_a/b"/>
</dbReference>
<evidence type="ECO:0000259" key="1">
    <source>
        <dbReference type="Pfam" id="PF09413"/>
    </source>
</evidence>
<evidence type="ECO:0000313" key="3">
    <source>
        <dbReference type="Proteomes" id="UP001501323"/>
    </source>
</evidence>
<accession>A0ABP9DS37</accession>
<dbReference type="RefSeq" id="WP_345294173.1">
    <property type="nucleotide sequence ID" value="NZ_BAABJY010000001.1"/>
</dbReference>
<dbReference type="Proteomes" id="UP001501323">
    <property type="component" value="Unassembled WGS sequence"/>
</dbReference>
<comment type="caution">
    <text evidence="2">The sequence shown here is derived from an EMBL/GenBank/DDBJ whole genome shotgun (WGS) entry which is preliminary data.</text>
</comment>
<evidence type="ECO:0000313" key="2">
    <source>
        <dbReference type="EMBL" id="GAA4858338.1"/>
    </source>
</evidence>
<sequence>MVPVYDAAHATDAHLIKHLLEDAGIPSYIRGEHLQGGLGELPVHGLVSVCVPESEALRARAIVVEWQEGVPGGDDLDE</sequence>
<dbReference type="EMBL" id="BAABJY010000001">
    <property type="protein sequence ID" value="GAA4858338.1"/>
    <property type="molecule type" value="Genomic_DNA"/>
</dbReference>
<organism evidence="2 3">
    <name type="scientific">Luteimonas vadosa</name>
    <dbReference type="NCBI Taxonomy" id="1165507"/>
    <lineage>
        <taxon>Bacteria</taxon>
        <taxon>Pseudomonadati</taxon>
        <taxon>Pseudomonadota</taxon>
        <taxon>Gammaproteobacteria</taxon>
        <taxon>Lysobacterales</taxon>
        <taxon>Lysobacteraceae</taxon>
        <taxon>Luteimonas</taxon>
    </lineage>
</organism>